<evidence type="ECO:0000313" key="4">
    <source>
        <dbReference type="Proteomes" id="UP000295110"/>
    </source>
</evidence>
<feature type="compositionally biased region" description="Basic residues" evidence="1">
    <location>
        <begin position="44"/>
        <end position="63"/>
    </location>
</feature>
<keyword evidence="4" id="KW-1185">Reference proteome</keyword>
<evidence type="ECO:0000256" key="2">
    <source>
        <dbReference type="SAM" id="SignalP"/>
    </source>
</evidence>
<organism evidence="3 4">
    <name type="scientific">Roseateles saccharophilus</name>
    <name type="common">Pseudomonas saccharophila</name>
    <dbReference type="NCBI Taxonomy" id="304"/>
    <lineage>
        <taxon>Bacteria</taxon>
        <taxon>Pseudomonadati</taxon>
        <taxon>Pseudomonadota</taxon>
        <taxon>Betaproteobacteria</taxon>
        <taxon>Burkholderiales</taxon>
        <taxon>Sphaerotilaceae</taxon>
        <taxon>Roseateles</taxon>
    </lineage>
</organism>
<name>A0A4R3VKR8_ROSSA</name>
<reference evidence="3 4" key="1">
    <citation type="submission" date="2019-03" db="EMBL/GenBank/DDBJ databases">
        <title>Genomic Encyclopedia of Type Strains, Phase IV (KMG-IV): sequencing the most valuable type-strain genomes for metagenomic binning, comparative biology and taxonomic classification.</title>
        <authorList>
            <person name="Goeker M."/>
        </authorList>
    </citation>
    <scope>NUCLEOTIDE SEQUENCE [LARGE SCALE GENOMIC DNA]</scope>
    <source>
        <strain evidence="3 4">DSM 654</strain>
    </source>
</reference>
<sequence length="63" mass="6601">MKTLLTAAALALAFAAPAAEARVARHHTTSHATSPVKAQAGAKKATKAKHKKHVRKGRHKKAA</sequence>
<evidence type="ECO:0008006" key="5">
    <source>
        <dbReference type="Google" id="ProtNLM"/>
    </source>
</evidence>
<evidence type="ECO:0000256" key="1">
    <source>
        <dbReference type="SAM" id="MobiDB-lite"/>
    </source>
</evidence>
<dbReference type="EMBL" id="SMBU01000001">
    <property type="protein sequence ID" value="TCV04512.1"/>
    <property type="molecule type" value="Genomic_DNA"/>
</dbReference>
<keyword evidence="2" id="KW-0732">Signal</keyword>
<gene>
    <name evidence="3" type="ORF">EV671_1001268</name>
</gene>
<protein>
    <recommendedName>
        <fullName evidence="5">Acid shock protein</fullName>
    </recommendedName>
</protein>
<dbReference type="RefSeq" id="WP_132569237.1">
    <property type="nucleotide sequence ID" value="NZ_SMBU01000001.1"/>
</dbReference>
<accession>A0A4R3VKR8</accession>
<evidence type="ECO:0000313" key="3">
    <source>
        <dbReference type="EMBL" id="TCV04512.1"/>
    </source>
</evidence>
<comment type="caution">
    <text evidence="3">The sequence shown here is derived from an EMBL/GenBank/DDBJ whole genome shotgun (WGS) entry which is preliminary data.</text>
</comment>
<feature type="region of interest" description="Disordered" evidence="1">
    <location>
        <begin position="25"/>
        <end position="63"/>
    </location>
</feature>
<dbReference type="AlphaFoldDB" id="A0A4R3VKR8"/>
<feature type="chain" id="PRO_5020343275" description="Acid shock protein" evidence="2">
    <location>
        <begin position="19"/>
        <end position="63"/>
    </location>
</feature>
<proteinExistence type="predicted"/>
<dbReference type="Proteomes" id="UP000295110">
    <property type="component" value="Unassembled WGS sequence"/>
</dbReference>
<feature type="signal peptide" evidence="2">
    <location>
        <begin position="1"/>
        <end position="18"/>
    </location>
</feature>